<organism evidence="11 12">
    <name type="scientific">Roseofilum casamattae BLCC-M143</name>
    <dbReference type="NCBI Taxonomy" id="3022442"/>
    <lineage>
        <taxon>Bacteria</taxon>
        <taxon>Bacillati</taxon>
        <taxon>Cyanobacteriota</taxon>
        <taxon>Cyanophyceae</taxon>
        <taxon>Desertifilales</taxon>
        <taxon>Desertifilaceae</taxon>
        <taxon>Roseofilum</taxon>
        <taxon>Roseofilum casamattae</taxon>
    </lineage>
</organism>
<keyword evidence="6" id="KW-0239">DNA-directed DNA polymerase</keyword>
<protein>
    <recommendedName>
        <fullName evidence="2">DNA polymerase III subunit delta</fullName>
        <ecNumber evidence="1">2.7.7.7</ecNumber>
    </recommendedName>
</protein>
<reference evidence="11 12" key="1">
    <citation type="submission" date="2023-01" db="EMBL/GenBank/DDBJ databases">
        <title>Novel diversity within Roseofilum (Cyanobacteria; Desertifilaceae) from marine benthic mats with descriptions of four novel species.</title>
        <authorList>
            <person name="Wang Y."/>
            <person name="Berthold D.E."/>
            <person name="Hu J."/>
            <person name="Lefler F.W."/>
            <person name="Laughinghouse H.D. IV."/>
        </authorList>
    </citation>
    <scope>NUCLEOTIDE SEQUENCE [LARGE SCALE GENOMIC DNA]</scope>
    <source>
        <strain evidence="11 12">BLCC-M143</strain>
    </source>
</reference>
<dbReference type="PANTHER" id="PTHR34388:SF1">
    <property type="entry name" value="DNA POLYMERASE III SUBUNIT DELTA"/>
    <property type="match status" value="1"/>
</dbReference>
<dbReference type="InterPro" id="IPR027417">
    <property type="entry name" value="P-loop_NTPase"/>
</dbReference>
<dbReference type="PANTHER" id="PTHR34388">
    <property type="entry name" value="DNA POLYMERASE III SUBUNIT DELTA"/>
    <property type="match status" value="1"/>
</dbReference>
<dbReference type="RefSeq" id="WP_283757400.1">
    <property type="nucleotide sequence ID" value="NZ_JAQOSQ010000004.1"/>
</dbReference>
<evidence type="ECO:0000256" key="4">
    <source>
        <dbReference type="ARBA" id="ARBA00022695"/>
    </source>
</evidence>
<dbReference type="Gene3D" id="1.20.272.10">
    <property type="match status" value="1"/>
</dbReference>
<dbReference type="InterPro" id="IPR048466">
    <property type="entry name" value="DNA_pol3_delta-like_C"/>
</dbReference>
<dbReference type="Gene3D" id="3.40.50.300">
    <property type="entry name" value="P-loop containing nucleotide triphosphate hydrolases"/>
    <property type="match status" value="1"/>
</dbReference>
<keyword evidence="3 11" id="KW-0808">Transferase</keyword>
<dbReference type="Pfam" id="PF21694">
    <property type="entry name" value="DNA_pol3_delta_C"/>
    <property type="match status" value="1"/>
</dbReference>
<name>A0ABT7BU82_9CYAN</name>
<evidence type="ECO:0000256" key="2">
    <source>
        <dbReference type="ARBA" id="ARBA00017703"/>
    </source>
</evidence>
<evidence type="ECO:0000313" key="11">
    <source>
        <dbReference type="EMBL" id="MDJ1182747.1"/>
    </source>
</evidence>
<feature type="domain" description="DNA polymerase III delta N-terminal" evidence="9">
    <location>
        <begin position="4"/>
        <end position="118"/>
    </location>
</feature>
<feature type="domain" description="DNA polymerase III delta subunit-like C-terminal" evidence="10">
    <location>
        <begin position="200"/>
        <end position="313"/>
    </location>
</feature>
<dbReference type="SUPFAM" id="SSF48019">
    <property type="entry name" value="post-AAA+ oligomerization domain-like"/>
    <property type="match status" value="1"/>
</dbReference>
<evidence type="ECO:0000256" key="5">
    <source>
        <dbReference type="ARBA" id="ARBA00022705"/>
    </source>
</evidence>
<evidence type="ECO:0000256" key="7">
    <source>
        <dbReference type="ARBA" id="ARBA00034754"/>
    </source>
</evidence>
<evidence type="ECO:0000259" key="10">
    <source>
        <dbReference type="Pfam" id="PF21694"/>
    </source>
</evidence>
<dbReference type="Pfam" id="PF06144">
    <property type="entry name" value="DNA_pol3_delta"/>
    <property type="match status" value="1"/>
</dbReference>
<comment type="similarity">
    <text evidence="7">Belongs to the DNA polymerase HolA subunit family.</text>
</comment>
<keyword evidence="5" id="KW-0235">DNA replication</keyword>
<evidence type="ECO:0000256" key="3">
    <source>
        <dbReference type="ARBA" id="ARBA00022679"/>
    </source>
</evidence>
<sequence>MPIYVYWGEDEFAIALAVRELRDRSLDPSWSSFNYTDILADSPDAVIDALNQAMTPPFGAGHRLVWLINSSLLQQASVELVEQLERTLPVLLDSSILLLTLRGKPDKRLKSTKLFQKYGELQEFSPIPPWDSARLLQQAKQMARKKGVKLTHRAAEVLSESVGNDTRRLVQELEKLSLYYPDEGILNDIAVERLVVSNTQTSFKLAEAIVRGDIDQSLSLVEGLLLGNEPALKISATLVSQFRTWLWVKLMVRNGESDNRAIAKAAGVSNPKRVYILQKQVRSLREEALRKTLSQLLELEWSLKQGYNERETLQMHAIAMCQLYQPS</sequence>
<evidence type="ECO:0000256" key="1">
    <source>
        <dbReference type="ARBA" id="ARBA00012417"/>
    </source>
</evidence>
<proteinExistence type="inferred from homology"/>
<keyword evidence="4 11" id="KW-0548">Nucleotidyltransferase</keyword>
<evidence type="ECO:0000259" key="9">
    <source>
        <dbReference type="Pfam" id="PF06144"/>
    </source>
</evidence>
<dbReference type="NCBIfam" id="TIGR01128">
    <property type="entry name" value="holA"/>
    <property type="match status" value="1"/>
</dbReference>
<evidence type="ECO:0000313" key="12">
    <source>
        <dbReference type="Proteomes" id="UP001232992"/>
    </source>
</evidence>
<dbReference type="Gene3D" id="1.10.8.60">
    <property type="match status" value="1"/>
</dbReference>
<gene>
    <name evidence="11" type="primary">holA</name>
    <name evidence="11" type="ORF">PMH09_06015</name>
</gene>
<dbReference type="GO" id="GO:0003887">
    <property type="term" value="F:DNA-directed DNA polymerase activity"/>
    <property type="evidence" value="ECO:0007669"/>
    <property type="project" value="UniProtKB-EC"/>
</dbReference>
<evidence type="ECO:0000256" key="6">
    <source>
        <dbReference type="ARBA" id="ARBA00022932"/>
    </source>
</evidence>
<dbReference type="Proteomes" id="UP001232992">
    <property type="component" value="Unassembled WGS sequence"/>
</dbReference>
<dbReference type="InterPro" id="IPR010372">
    <property type="entry name" value="DNA_pol3_delta_N"/>
</dbReference>
<dbReference type="EMBL" id="JAQOSQ010000004">
    <property type="protein sequence ID" value="MDJ1182747.1"/>
    <property type="molecule type" value="Genomic_DNA"/>
</dbReference>
<comment type="caution">
    <text evidence="11">The sequence shown here is derived from an EMBL/GenBank/DDBJ whole genome shotgun (WGS) entry which is preliminary data.</text>
</comment>
<comment type="catalytic activity">
    <reaction evidence="8">
        <text>DNA(n) + a 2'-deoxyribonucleoside 5'-triphosphate = DNA(n+1) + diphosphate</text>
        <dbReference type="Rhea" id="RHEA:22508"/>
        <dbReference type="Rhea" id="RHEA-COMP:17339"/>
        <dbReference type="Rhea" id="RHEA-COMP:17340"/>
        <dbReference type="ChEBI" id="CHEBI:33019"/>
        <dbReference type="ChEBI" id="CHEBI:61560"/>
        <dbReference type="ChEBI" id="CHEBI:173112"/>
        <dbReference type="EC" id="2.7.7.7"/>
    </reaction>
</comment>
<keyword evidence="12" id="KW-1185">Reference proteome</keyword>
<dbReference type="EC" id="2.7.7.7" evidence="1"/>
<dbReference type="SUPFAM" id="SSF52540">
    <property type="entry name" value="P-loop containing nucleoside triphosphate hydrolases"/>
    <property type="match status" value="1"/>
</dbReference>
<dbReference type="InterPro" id="IPR008921">
    <property type="entry name" value="DNA_pol3_clamp-load_cplx_C"/>
</dbReference>
<accession>A0ABT7BU82</accession>
<evidence type="ECO:0000256" key="8">
    <source>
        <dbReference type="ARBA" id="ARBA00049244"/>
    </source>
</evidence>
<dbReference type="InterPro" id="IPR005790">
    <property type="entry name" value="DNA_polIII_delta"/>
</dbReference>